<dbReference type="GO" id="GO:0003677">
    <property type="term" value="F:DNA binding"/>
    <property type="evidence" value="ECO:0007669"/>
    <property type="project" value="UniProtKB-KW"/>
</dbReference>
<evidence type="ECO:0000256" key="6">
    <source>
        <dbReference type="SAM" id="MobiDB-lite"/>
    </source>
</evidence>
<dbReference type="PANTHER" id="PTHR38097">
    <property type="match status" value="1"/>
</dbReference>
<dbReference type="Gene3D" id="4.10.430.30">
    <property type="match status" value="1"/>
</dbReference>
<dbReference type="PANTHER" id="PTHR38097:SF2">
    <property type="entry name" value="DNA-BINDING PROTEIN STPA"/>
    <property type="match status" value="1"/>
</dbReference>
<keyword evidence="4 8" id="KW-0238">DNA-binding</keyword>
<comment type="similarity">
    <text evidence="2">Belongs to the histone-like protein H-NS family.</text>
</comment>
<proteinExistence type="inferred from homology"/>
<evidence type="ECO:0000256" key="3">
    <source>
        <dbReference type="ARBA" id="ARBA00022490"/>
    </source>
</evidence>
<dbReference type="RefSeq" id="WP_392396364.1">
    <property type="nucleotide sequence ID" value="NZ_JAURTK010000034.1"/>
</dbReference>
<keyword evidence="5" id="KW-0175">Coiled coil</keyword>
<dbReference type="Pfam" id="PF00816">
    <property type="entry name" value="Histone_HNS"/>
    <property type="match status" value="1"/>
</dbReference>
<accession>A0AB73IPA4</accession>
<name>A0AB73IPA4_9BURK</name>
<comment type="caution">
    <text evidence="8">The sequence shown here is derived from an EMBL/GenBank/DDBJ whole genome shotgun (WGS) entry which is preliminary data.</text>
</comment>
<dbReference type="SMART" id="SM00528">
    <property type="entry name" value="HNS"/>
    <property type="match status" value="1"/>
</dbReference>
<evidence type="ECO:0000259" key="7">
    <source>
        <dbReference type="SMART" id="SM00528"/>
    </source>
</evidence>
<comment type="subcellular location">
    <subcellularLocation>
        <location evidence="1">Cytoplasm</location>
        <location evidence="1">Nucleoid</location>
    </subcellularLocation>
</comment>
<keyword evidence="3" id="KW-0963">Cytoplasm</keyword>
<sequence>MARYKELLAEKEQLEKLIAEAREQEAASALEKIRATVAEFEFTPEDVFGNPRKQKRRAATAKYRNPETGETWSGRGRAPRWLKDQDLQRFLITE</sequence>
<protein>
    <submittedName>
        <fullName evidence="8">DNA-binding protein H-NS</fullName>
    </submittedName>
</protein>
<evidence type="ECO:0000256" key="2">
    <source>
        <dbReference type="ARBA" id="ARBA00010610"/>
    </source>
</evidence>
<gene>
    <name evidence="8" type="ORF">J2793_007313</name>
</gene>
<dbReference type="Proteomes" id="UP001229486">
    <property type="component" value="Unassembled WGS sequence"/>
</dbReference>
<reference evidence="8" key="1">
    <citation type="submission" date="2023-07" db="EMBL/GenBank/DDBJ databases">
        <title>Sorghum-associated microbial communities from plants grown in Nebraska, USA.</title>
        <authorList>
            <person name="Schachtman D."/>
        </authorList>
    </citation>
    <scope>NUCLEOTIDE SEQUENCE</scope>
    <source>
        <strain evidence="8">DS1061</strain>
    </source>
</reference>
<feature type="coiled-coil region" evidence="5">
    <location>
        <begin position="4"/>
        <end position="31"/>
    </location>
</feature>
<organism evidence="8 9">
    <name type="scientific">Paraburkholderia caledonica</name>
    <dbReference type="NCBI Taxonomy" id="134536"/>
    <lineage>
        <taxon>Bacteria</taxon>
        <taxon>Pseudomonadati</taxon>
        <taxon>Pseudomonadota</taxon>
        <taxon>Betaproteobacteria</taxon>
        <taxon>Burkholderiales</taxon>
        <taxon>Burkholderiaceae</taxon>
        <taxon>Paraburkholderia</taxon>
    </lineage>
</organism>
<dbReference type="SUPFAM" id="SSF81273">
    <property type="entry name" value="H-NS histone-like proteins"/>
    <property type="match status" value="1"/>
</dbReference>
<feature type="region of interest" description="Disordered" evidence="6">
    <location>
        <begin position="48"/>
        <end position="77"/>
    </location>
</feature>
<dbReference type="InterPro" id="IPR027444">
    <property type="entry name" value="H-NS_C_dom"/>
</dbReference>
<dbReference type="AlphaFoldDB" id="A0AB73IPA4"/>
<dbReference type="EMBL" id="JAURTK010000034">
    <property type="protein sequence ID" value="MDP9651838.1"/>
    <property type="molecule type" value="Genomic_DNA"/>
</dbReference>
<evidence type="ECO:0000313" key="9">
    <source>
        <dbReference type="Proteomes" id="UP001229486"/>
    </source>
</evidence>
<feature type="domain" description="DNA-binding protein H-NS-like C-terminal" evidence="7">
    <location>
        <begin position="53"/>
        <end position="92"/>
    </location>
</feature>
<evidence type="ECO:0000313" key="8">
    <source>
        <dbReference type="EMBL" id="MDP9651838.1"/>
    </source>
</evidence>
<evidence type="ECO:0000256" key="5">
    <source>
        <dbReference type="SAM" id="Coils"/>
    </source>
</evidence>
<evidence type="ECO:0000256" key="1">
    <source>
        <dbReference type="ARBA" id="ARBA00004453"/>
    </source>
</evidence>
<dbReference type="GO" id="GO:0009295">
    <property type="term" value="C:nucleoid"/>
    <property type="evidence" value="ECO:0007669"/>
    <property type="project" value="UniProtKB-SubCell"/>
</dbReference>
<evidence type="ECO:0000256" key="4">
    <source>
        <dbReference type="ARBA" id="ARBA00023125"/>
    </source>
</evidence>